<gene>
    <name evidence="2" type="ORF">DC3_49020</name>
</gene>
<reference evidence="2 3" key="1">
    <citation type="submission" date="2019-07" db="EMBL/GenBank/DDBJ databases">
        <title>Whole genome shotgun sequence of Deinococcus cellulosilyticus NBRC 106333.</title>
        <authorList>
            <person name="Hosoyama A."/>
            <person name="Uohara A."/>
            <person name="Ohji S."/>
            <person name="Ichikawa N."/>
        </authorList>
    </citation>
    <scope>NUCLEOTIDE SEQUENCE [LARGE SCALE GENOMIC DNA]</scope>
    <source>
        <strain evidence="2 3">NBRC 106333</strain>
    </source>
</reference>
<evidence type="ECO:0000256" key="1">
    <source>
        <dbReference type="SAM" id="MobiDB-lite"/>
    </source>
</evidence>
<dbReference type="Proteomes" id="UP000321306">
    <property type="component" value="Unassembled WGS sequence"/>
</dbReference>
<protein>
    <recommendedName>
        <fullName evidence="4">Transcriptional regulator</fullName>
    </recommendedName>
</protein>
<dbReference type="Gene3D" id="1.10.10.10">
    <property type="entry name" value="Winged helix-like DNA-binding domain superfamily/Winged helix DNA-binding domain"/>
    <property type="match status" value="1"/>
</dbReference>
<keyword evidence="3" id="KW-1185">Reference proteome</keyword>
<evidence type="ECO:0000313" key="2">
    <source>
        <dbReference type="EMBL" id="GEM49267.1"/>
    </source>
</evidence>
<sequence length="80" mass="9571">MLSDAGLIEVEAVANKRVCTLRAAPFQELDQWLSTYRKLWEERYDRLDDYLQKLQQERKEKTESQTPTEDQNSNPDRRKP</sequence>
<comment type="caution">
    <text evidence="2">The sequence shown here is derived from an EMBL/GenBank/DDBJ whole genome shotgun (WGS) entry which is preliminary data.</text>
</comment>
<dbReference type="EMBL" id="BJXB01000031">
    <property type="protein sequence ID" value="GEM49267.1"/>
    <property type="molecule type" value="Genomic_DNA"/>
</dbReference>
<dbReference type="InterPro" id="IPR036388">
    <property type="entry name" value="WH-like_DNA-bd_sf"/>
</dbReference>
<organism evidence="2 3">
    <name type="scientific">Deinococcus cellulosilyticus (strain DSM 18568 / NBRC 106333 / KACC 11606 / 5516J-15)</name>
    <dbReference type="NCBI Taxonomy" id="1223518"/>
    <lineage>
        <taxon>Bacteria</taxon>
        <taxon>Thermotogati</taxon>
        <taxon>Deinococcota</taxon>
        <taxon>Deinococci</taxon>
        <taxon>Deinococcales</taxon>
        <taxon>Deinococcaceae</taxon>
        <taxon>Deinococcus</taxon>
    </lineage>
</organism>
<feature type="compositionally biased region" description="Polar residues" evidence="1">
    <location>
        <begin position="64"/>
        <end position="74"/>
    </location>
</feature>
<proteinExistence type="predicted"/>
<accession>A0A511N9N5</accession>
<name>A0A511N9N5_DEIC1</name>
<evidence type="ECO:0000313" key="3">
    <source>
        <dbReference type="Proteomes" id="UP000321306"/>
    </source>
</evidence>
<evidence type="ECO:0008006" key="4">
    <source>
        <dbReference type="Google" id="ProtNLM"/>
    </source>
</evidence>
<feature type="region of interest" description="Disordered" evidence="1">
    <location>
        <begin position="55"/>
        <end position="80"/>
    </location>
</feature>
<dbReference type="AlphaFoldDB" id="A0A511N9N5"/>